<dbReference type="FunFam" id="3.40.50.720:FF:000084">
    <property type="entry name" value="Short-chain dehydrogenase reductase"/>
    <property type="match status" value="1"/>
</dbReference>
<name>A0AAF1BTC2_9TREE</name>
<dbReference type="PANTHER" id="PTHR42760">
    <property type="entry name" value="SHORT-CHAIN DEHYDROGENASES/REDUCTASES FAMILY MEMBER"/>
    <property type="match status" value="1"/>
</dbReference>
<protein>
    <submittedName>
        <fullName evidence="4">Dihydroanticapsin 7-dehydrogenase</fullName>
    </submittedName>
</protein>
<gene>
    <name evidence="4" type="primary">bacC_1</name>
    <name evidence="4" type="ORF">LOC62_06G008102</name>
</gene>
<dbReference type="GeneID" id="87811270"/>
<reference evidence="4" key="1">
    <citation type="submission" date="2023-10" db="EMBL/GenBank/DDBJ databases">
        <authorList>
            <person name="Noh H."/>
        </authorList>
    </citation>
    <scope>NUCLEOTIDE SEQUENCE</scope>
    <source>
        <strain evidence="4">DUCC4014</strain>
    </source>
</reference>
<keyword evidence="3" id="KW-0560">Oxidoreductase</keyword>
<evidence type="ECO:0000313" key="5">
    <source>
        <dbReference type="Proteomes" id="UP000827549"/>
    </source>
</evidence>
<dbReference type="AlphaFoldDB" id="A0AAF1BTC2"/>
<sequence>MTSLQGKVVIVTGGASGIGLATSKLTPLLGPARAGANVVLVDLNESSIASATASLKAGGDNLIVVQGDTSVEATSEKATKDALAKWGRVDGAVLAAGIGHTPGPFHDTTEENYDLVMGVNAKGVFLGMKHALRGFLASPSKGEGCSIVAISSVAGLEGLPYIAGYSASKFAVRGLVANAAAEYGPRGIRVNAICPGYIETPLTAAASSTNMEERAKERSSLKRNGKPEEVASAAVYLLSAESSFVTGSSLRVDGGCSRWV</sequence>
<dbReference type="Proteomes" id="UP000827549">
    <property type="component" value="Chromosome 6"/>
</dbReference>
<dbReference type="EMBL" id="CP086719">
    <property type="protein sequence ID" value="WOO84583.1"/>
    <property type="molecule type" value="Genomic_DNA"/>
</dbReference>
<evidence type="ECO:0000256" key="1">
    <source>
        <dbReference type="ARBA" id="ARBA00006484"/>
    </source>
</evidence>
<dbReference type="PRINTS" id="PR00081">
    <property type="entry name" value="GDHRDH"/>
</dbReference>
<organism evidence="4 5">
    <name type="scientific">Vanrija pseudolonga</name>
    <dbReference type="NCBI Taxonomy" id="143232"/>
    <lineage>
        <taxon>Eukaryota</taxon>
        <taxon>Fungi</taxon>
        <taxon>Dikarya</taxon>
        <taxon>Basidiomycota</taxon>
        <taxon>Agaricomycotina</taxon>
        <taxon>Tremellomycetes</taxon>
        <taxon>Trichosporonales</taxon>
        <taxon>Trichosporonaceae</taxon>
        <taxon>Vanrija</taxon>
    </lineage>
</organism>
<evidence type="ECO:0000256" key="2">
    <source>
        <dbReference type="ARBA" id="ARBA00022857"/>
    </source>
</evidence>
<evidence type="ECO:0000313" key="4">
    <source>
        <dbReference type="EMBL" id="WOO84583.1"/>
    </source>
</evidence>
<dbReference type="CDD" id="cd05233">
    <property type="entry name" value="SDR_c"/>
    <property type="match status" value="1"/>
</dbReference>
<evidence type="ECO:0000256" key="3">
    <source>
        <dbReference type="ARBA" id="ARBA00023002"/>
    </source>
</evidence>
<dbReference type="Gene3D" id="3.40.50.720">
    <property type="entry name" value="NAD(P)-binding Rossmann-like Domain"/>
    <property type="match status" value="1"/>
</dbReference>
<proteinExistence type="inferred from homology"/>
<dbReference type="SUPFAM" id="SSF51735">
    <property type="entry name" value="NAD(P)-binding Rossmann-fold domains"/>
    <property type="match status" value="1"/>
</dbReference>
<dbReference type="RefSeq" id="XP_062630609.1">
    <property type="nucleotide sequence ID" value="XM_062774625.1"/>
</dbReference>
<keyword evidence="2" id="KW-0521">NADP</keyword>
<keyword evidence="5" id="KW-1185">Reference proteome</keyword>
<dbReference type="InterPro" id="IPR036291">
    <property type="entry name" value="NAD(P)-bd_dom_sf"/>
</dbReference>
<comment type="similarity">
    <text evidence="1">Belongs to the short-chain dehydrogenases/reductases (SDR) family.</text>
</comment>
<dbReference type="Pfam" id="PF13561">
    <property type="entry name" value="adh_short_C2"/>
    <property type="match status" value="1"/>
</dbReference>
<dbReference type="PANTHER" id="PTHR42760:SF133">
    <property type="entry name" value="3-OXOACYL-[ACYL-CARRIER-PROTEIN] REDUCTASE"/>
    <property type="match status" value="1"/>
</dbReference>
<dbReference type="InterPro" id="IPR002347">
    <property type="entry name" value="SDR_fam"/>
</dbReference>
<accession>A0AAF1BTC2</accession>
<dbReference type="GO" id="GO:0016616">
    <property type="term" value="F:oxidoreductase activity, acting on the CH-OH group of donors, NAD or NADP as acceptor"/>
    <property type="evidence" value="ECO:0007669"/>
    <property type="project" value="TreeGrafter"/>
</dbReference>
<dbReference type="GO" id="GO:0048038">
    <property type="term" value="F:quinone binding"/>
    <property type="evidence" value="ECO:0007669"/>
    <property type="project" value="TreeGrafter"/>
</dbReference>
<dbReference type="InterPro" id="IPR020904">
    <property type="entry name" value="Sc_DH/Rdtase_CS"/>
</dbReference>
<dbReference type="PROSITE" id="PS00061">
    <property type="entry name" value="ADH_SHORT"/>
    <property type="match status" value="1"/>
</dbReference>
<dbReference type="GO" id="GO:0006633">
    <property type="term" value="P:fatty acid biosynthetic process"/>
    <property type="evidence" value="ECO:0007669"/>
    <property type="project" value="TreeGrafter"/>
</dbReference>